<dbReference type="OrthoDB" id="1303972at2759"/>
<dbReference type="EMBL" id="JACXVP010000006">
    <property type="protein sequence ID" value="KAG5600436.1"/>
    <property type="molecule type" value="Genomic_DNA"/>
</dbReference>
<evidence type="ECO:0000313" key="2">
    <source>
        <dbReference type="Proteomes" id="UP000824120"/>
    </source>
</evidence>
<dbReference type="AlphaFoldDB" id="A0A9J5YMS7"/>
<reference evidence="1 2" key="1">
    <citation type="submission" date="2020-09" db="EMBL/GenBank/DDBJ databases">
        <title>De no assembly of potato wild relative species, Solanum commersonii.</title>
        <authorList>
            <person name="Cho K."/>
        </authorList>
    </citation>
    <scope>NUCLEOTIDE SEQUENCE [LARGE SCALE GENOMIC DNA]</scope>
    <source>
        <strain evidence="1">LZ3.2</strain>
        <tissue evidence="1">Leaf</tissue>
    </source>
</reference>
<accession>A0A9J5YMS7</accession>
<protein>
    <submittedName>
        <fullName evidence="1">Uncharacterized protein</fullName>
    </submittedName>
</protein>
<gene>
    <name evidence="1" type="ORF">H5410_031806</name>
</gene>
<proteinExistence type="predicted"/>
<comment type="caution">
    <text evidence="1">The sequence shown here is derived from an EMBL/GenBank/DDBJ whole genome shotgun (WGS) entry which is preliminary data.</text>
</comment>
<dbReference type="Proteomes" id="UP000824120">
    <property type="component" value="Chromosome 6"/>
</dbReference>
<keyword evidence="2" id="KW-1185">Reference proteome</keyword>
<name>A0A9J5YMS7_SOLCO</name>
<sequence length="126" mass="14139">MGYGYFLTKVFKHLNILVGLGIVRTVKQSFSLNTLVECECIEEKAGPLRKISQLVMEQNQLKHELEEINVLTEGPDTEGAKELRLKNATLQAQNAAPQEKLIKDNDEVNDRLTLVIKSISHQPPSV</sequence>
<evidence type="ECO:0000313" key="1">
    <source>
        <dbReference type="EMBL" id="KAG5600436.1"/>
    </source>
</evidence>
<organism evidence="1 2">
    <name type="scientific">Solanum commersonii</name>
    <name type="common">Commerson's wild potato</name>
    <name type="synonym">Commerson's nightshade</name>
    <dbReference type="NCBI Taxonomy" id="4109"/>
    <lineage>
        <taxon>Eukaryota</taxon>
        <taxon>Viridiplantae</taxon>
        <taxon>Streptophyta</taxon>
        <taxon>Embryophyta</taxon>
        <taxon>Tracheophyta</taxon>
        <taxon>Spermatophyta</taxon>
        <taxon>Magnoliopsida</taxon>
        <taxon>eudicotyledons</taxon>
        <taxon>Gunneridae</taxon>
        <taxon>Pentapetalae</taxon>
        <taxon>asterids</taxon>
        <taxon>lamiids</taxon>
        <taxon>Solanales</taxon>
        <taxon>Solanaceae</taxon>
        <taxon>Solanoideae</taxon>
        <taxon>Solaneae</taxon>
        <taxon>Solanum</taxon>
    </lineage>
</organism>